<name>A0AAE0TWD3_9PEZI</name>
<proteinExistence type="predicted"/>
<accession>A0AAE0TWD3</accession>
<dbReference type="EMBL" id="JAULSW010000005">
    <property type="protein sequence ID" value="KAK3381908.1"/>
    <property type="molecule type" value="Genomic_DNA"/>
</dbReference>
<dbReference type="PANTHER" id="PTHR36854">
    <property type="entry name" value="CHROMOSOME 9, WHOLE GENOME SHOTGUN SEQUENCE"/>
    <property type="match status" value="1"/>
</dbReference>
<evidence type="ECO:0000313" key="4">
    <source>
        <dbReference type="EMBL" id="KAK3381908.1"/>
    </source>
</evidence>
<reference evidence="4" key="2">
    <citation type="submission" date="2023-06" db="EMBL/GenBank/DDBJ databases">
        <authorList>
            <consortium name="Lawrence Berkeley National Laboratory"/>
            <person name="Haridas S."/>
            <person name="Hensen N."/>
            <person name="Bonometti L."/>
            <person name="Westerberg I."/>
            <person name="Brannstrom I.O."/>
            <person name="Guillou S."/>
            <person name="Cros-Aarteil S."/>
            <person name="Calhoun S."/>
            <person name="Kuo A."/>
            <person name="Mondo S."/>
            <person name="Pangilinan J."/>
            <person name="Riley R."/>
            <person name="LaButti K."/>
            <person name="Andreopoulos B."/>
            <person name="Lipzen A."/>
            <person name="Chen C."/>
            <person name="Yanf M."/>
            <person name="Daum C."/>
            <person name="Ng V."/>
            <person name="Clum A."/>
            <person name="Steindorff A."/>
            <person name="Ohm R."/>
            <person name="Martin F."/>
            <person name="Silar P."/>
            <person name="Natvig D."/>
            <person name="Lalanne C."/>
            <person name="Gautier V."/>
            <person name="Ament-velasquez S.L."/>
            <person name="Kruys A."/>
            <person name="Hutchinson M.I."/>
            <person name="Powell A.J."/>
            <person name="Barry K."/>
            <person name="Miller A.N."/>
            <person name="Grigoriev I.V."/>
            <person name="Debuchy R."/>
            <person name="Gladieux P."/>
            <person name="Thoren M.H."/>
            <person name="Johannesson H."/>
        </authorList>
    </citation>
    <scope>NUCLEOTIDE SEQUENCE</scope>
    <source>
        <strain evidence="4">CBS 232.78</strain>
    </source>
</reference>
<comment type="caution">
    <text evidence="4">The sequence shown here is derived from an EMBL/GenBank/DDBJ whole genome shotgun (WGS) entry which is preliminary data.</text>
</comment>
<evidence type="ECO:0000313" key="5">
    <source>
        <dbReference type="Proteomes" id="UP001285441"/>
    </source>
</evidence>
<keyword evidence="5" id="KW-1185">Reference proteome</keyword>
<evidence type="ECO:0000256" key="2">
    <source>
        <dbReference type="SAM" id="Phobius"/>
    </source>
</evidence>
<gene>
    <name evidence="4" type="ORF">B0H63DRAFT_215875</name>
</gene>
<keyword evidence="2" id="KW-1133">Transmembrane helix</keyword>
<protein>
    <submittedName>
        <fullName evidence="4">Uncharacterized protein</fullName>
    </submittedName>
</protein>
<feature type="region of interest" description="Disordered" evidence="1">
    <location>
        <begin position="194"/>
        <end position="248"/>
    </location>
</feature>
<dbReference type="AlphaFoldDB" id="A0AAE0TWD3"/>
<evidence type="ECO:0000256" key="1">
    <source>
        <dbReference type="SAM" id="MobiDB-lite"/>
    </source>
</evidence>
<reference evidence="4" key="1">
    <citation type="journal article" date="2023" name="Mol. Phylogenet. Evol.">
        <title>Genome-scale phylogeny and comparative genomics of the fungal order Sordariales.</title>
        <authorList>
            <person name="Hensen N."/>
            <person name="Bonometti L."/>
            <person name="Westerberg I."/>
            <person name="Brannstrom I.O."/>
            <person name="Guillou S."/>
            <person name="Cros-Aarteil S."/>
            <person name="Calhoun S."/>
            <person name="Haridas S."/>
            <person name="Kuo A."/>
            <person name="Mondo S."/>
            <person name="Pangilinan J."/>
            <person name="Riley R."/>
            <person name="LaButti K."/>
            <person name="Andreopoulos B."/>
            <person name="Lipzen A."/>
            <person name="Chen C."/>
            <person name="Yan M."/>
            <person name="Daum C."/>
            <person name="Ng V."/>
            <person name="Clum A."/>
            <person name="Steindorff A."/>
            <person name="Ohm R.A."/>
            <person name="Martin F."/>
            <person name="Silar P."/>
            <person name="Natvig D.O."/>
            <person name="Lalanne C."/>
            <person name="Gautier V."/>
            <person name="Ament-Velasquez S.L."/>
            <person name="Kruys A."/>
            <person name="Hutchinson M.I."/>
            <person name="Powell A.J."/>
            <person name="Barry K."/>
            <person name="Miller A.N."/>
            <person name="Grigoriev I.V."/>
            <person name="Debuchy R."/>
            <person name="Gladieux P."/>
            <person name="Hiltunen Thoren M."/>
            <person name="Johannesson H."/>
        </authorList>
    </citation>
    <scope>NUCLEOTIDE SEQUENCE</scope>
    <source>
        <strain evidence="4">CBS 232.78</strain>
    </source>
</reference>
<keyword evidence="3" id="KW-0732">Signal</keyword>
<evidence type="ECO:0000256" key="3">
    <source>
        <dbReference type="SAM" id="SignalP"/>
    </source>
</evidence>
<keyword evidence="2" id="KW-0812">Transmembrane</keyword>
<feature type="transmembrane region" description="Helical" evidence="2">
    <location>
        <begin position="145"/>
        <end position="163"/>
    </location>
</feature>
<feature type="chain" id="PRO_5042197465" evidence="3">
    <location>
        <begin position="28"/>
        <end position="248"/>
    </location>
</feature>
<dbReference type="PANTHER" id="PTHR36854:SF1">
    <property type="entry name" value="TRANSMEMBRANE PROTEIN"/>
    <property type="match status" value="1"/>
</dbReference>
<dbReference type="Proteomes" id="UP001285441">
    <property type="component" value="Unassembled WGS sequence"/>
</dbReference>
<feature type="signal peptide" evidence="3">
    <location>
        <begin position="1"/>
        <end position="27"/>
    </location>
</feature>
<keyword evidence="2" id="KW-0472">Membrane</keyword>
<organism evidence="4 5">
    <name type="scientific">Podospora didyma</name>
    <dbReference type="NCBI Taxonomy" id="330526"/>
    <lineage>
        <taxon>Eukaryota</taxon>
        <taxon>Fungi</taxon>
        <taxon>Dikarya</taxon>
        <taxon>Ascomycota</taxon>
        <taxon>Pezizomycotina</taxon>
        <taxon>Sordariomycetes</taxon>
        <taxon>Sordariomycetidae</taxon>
        <taxon>Sordariales</taxon>
        <taxon>Podosporaceae</taxon>
        <taxon>Podospora</taxon>
    </lineage>
</organism>
<sequence>MTGTMTRIRLPTILLALALCLASLVAASWPSLLPVEAVYFVCPASRQTSTAAPTFCKCTCFTNSTIIPLGPQGGQNPSPPAAAAKAPASKAVGSLQEKEKRAASSSCTQCNRAFCLNYNLPICKGAEEKDVVTSCFQRDSRKDQIIVWGFILGTAGLLGWAGLKRVLELRETRKSGGSGSLPLGSAAGSAAGGLGGLGSSGRNTAGGGAMRRSPVSAGDGGVGSSSSRDRGMYSPLETDGGNFGRGPG</sequence>
<feature type="compositionally biased region" description="Gly residues" evidence="1">
    <location>
        <begin position="194"/>
        <end position="209"/>
    </location>
</feature>